<organism evidence="4 5">
    <name type="scientific">Malassezia sympodialis (strain ATCC 42132)</name>
    <name type="common">Atopic eczema-associated yeast</name>
    <dbReference type="NCBI Taxonomy" id="1230383"/>
    <lineage>
        <taxon>Eukaryota</taxon>
        <taxon>Fungi</taxon>
        <taxon>Dikarya</taxon>
        <taxon>Basidiomycota</taxon>
        <taxon>Ustilaginomycotina</taxon>
        <taxon>Malasseziomycetes</taxon>
        <taxon>Malasseziales</taxon>
        <taxon>Malasseziaceae</taxon>
        <taxon>Malassezia</taxon>
    </lineage>
</organism>
<dbReference type="OMA" id="SHARTIK"/>
<name>A0A1M8ABP4_MALS4</name>
<feature type="signal peptide" evidence="3">
    <location>
        <begin position="1"/>
        <end position="20"/>
    </location>
</feature>
<accession>A0A1M8ABP4</accession>
<feature type="compositionally biased region" description="Low complexity" evidence="1">
    <location>
        <begin position="277"/>
        <end position="316"/>
    </location>
</feature>
<sequence length="549" mass="55843">MRSTLSVVAVLGCAVTPGLTSTHADAQHTHDLHYYHEHAGVGLMRLRRAHPPLHHTHAPVQRREWRTPQWDMFNDGLAMALGSLNGGEFTTLPVTESAPGRQSLNGGEFTTLPVTQSAPGRPSKSENKSKPTSTSVPYAGGANSQRESSSASVPYAGGANSQRESTSTSVPYAGGANSQRESSFPSTATPTSSKSSAKASPTSTHSSKSPAGHGDSSSSSAASSNSASSGSATSTPAGGAGSTSSSDGDGATSTPSSDGATSTPSSDGATSTPSSDGATSTPSGDSATSTPSGDSTTGTPSGDSTTGTPSDGATSTQGSDSPDDATSSVAPSTASPSSNDPSSTDAHASVDPSQNMSDGKEDSSSNHTGLIAGVCTAGGVVILGLLLFLLYKLIGRRNAAKRKDDAVWPDVSHEANYESAPLSTHPTSDAGFVTGNEGREGVLPPAGERDPFQDPMPAAEESPFHDATAQPVTSMGEAYSTVPDALLPAPASHHAYLQPEAPRANGPPAPEYQHYVVGQTYPQVLDMNKMYYPATRELYHGDQPVSICP</sequence>
<proteinExistence type="predicted"/>
<keyword evidence="2" id="KW-0812">Transmembrane</keyword>
<evidence type="ECO:0000256" key="1">
    <source>
        <dbReference type="SAM" id="MobiDB-lite"/>
    </source>
</evidence>
<dbReference type="VEuPathDB" id="FungiDB:MSYG_4133"/>
<dbReference type="Proteomes" id="UP000186303">
    <property type="component" value="Chromosome 7"/>
</dbReference>
<feature type="compositionally biased region" description="Polar residues" evidence="1">
    <location>
        <begin position="159"/>
        <end position="181"/>
    </location>
</feature>
<dbReference type="EMBL" id="LT671827">
    <property type="protein sequence ID" value="SHO79783.1"/>
    <property type="molecule type" value="Genomic_DNA"/>
</dbReference>
<dbReference type="OrthoDB" id="3364417at2759"/>
<evidence type="ECO:0000313" key="4">
    <source>
        <dbReference type="EMBL" id="SHO79783.1"/>
    </source>
</evidence>
<keyword evidence="5" id="KW-1185">Reference proteome</keyword>
<evidence type="ECO:0000256" key="2">
    <source>
        <dbReference type="SAM" id="Phobius"/>
    </source>
</evidence>
<feature type="region of interest" description="Disordered" evidence="1">
    <location>
        <begin position="94"/>
        <end position="366"/>
    </location>
</feature>
<feature type="compositionally biased region" description="Low complexity" evidence="1">
    <location>
        <begin position="325"/>
        <end position="346"/>
    </location>
</feature>
<keyword evidence="2" id="KW-1133">Transmembrane helix</keyword>
<protein>
    <submittedName>
        <fullName evidence="4">Uncharacterized protein</fullName>
    </submittedName>
</protein>
<feature type="compositionally biased region" description="Polar residues" evidence="1">
    <location>
        <begin position="130"/>
        <end position="152"/>
    </location>
</feature>
<dbReference type="AlphaFoldDB" id="A0A1M8ABP4"/>
<feature type="compositionally biased region" description="Polar residues" evidence="1">
    <location>
        <begin position="260"/>
        <end position="276"/>
    </location>
</feature>
<evidence type="ECO:0000256" key="3">
    <source>
        <dbReference type="SAM" id="SignalP"/>
    </source>
</evidence>
<gene>
    <name evidence="4" type="ORF">MSYG_4133</name>
</gene>
<dbReference type="STRING" id="1230383.A0A1M8ABP4"/>
<evidence type="ECO:0000313" key="5">
    <source>
        <dbReference type="Proteomes" id="UP000186303"/>
    </source>
</evidence>
<feature type="chain" id="PRO_5012229892" evidence="3">
    <location>
        <begin position="21"/>
        <end position="549"/>
    </location>
</feature>
<feature type="compositionally biased region" description="Low complexity" evidence="1">
    <location>
        <begin position="182"/>
        <end position="259"/>
    </location>
</feature>
<feature type="transmembrane region" description="Helical" evidence="2">
    <location>
        <begin position="370"/>
        <end position="394"/>
    </location>
</feature>
<reference evidence="5" key="1">
    <citation type="journal article" date="2017" name="Nucleic Acids Res.">
        <title>Proteogenomics produces comprehensive and highly accurate protein-coding gene annotation in a complete genome assembly of Malassezia sympodialis.</title>
        <authorList>
            <person name="Zhu Y."/>
            <person name="Engstroem P.G."/>
            <person name="Tellgren-Roth C."/>
            <person name="Baudo C.D."/>
            <person name="Kennell J.C."/>
            <person name="Sun S."/>
            <person name="Billmyre R.B."/>
            <person name="Schroeder M.S."/>
            <person name="Andersson A."/>
            <person name="Holm T."/>
            <person name="Sigurgeirsson B."/>
            <person name="Wu G."/>
            <person name="Sankaranarayanan S.R."/>
            <person name="Siddharthan R."/>
            <person name="Sanyal K."/>
            <person name="Lundeberg J."/>
            <person name="Nystedt B."/>
            <person name="Boekhout T."/>
            <person name="Dawson T.L. Jr."/>
            <person name="Heitman J."/>
            <person name="Scheynius A."/>
            <person name="Lehtioe J."/>
        </authorList>
    </citation>
    <scope>NUCLEOTIDE SEQUENCE [LARGE SCALE GENOMIC DNA]</scope>
    <source>
        <strain evidence="5">ATCC 42132</strain>
    </source>
</reference>
<keyword evidence="3" id="KW-0732">Signal</keyword>
<keyword evidence="2" id="KW-0472">Membrane</keyword>